<dbReference type="InterPro" id="IPR000312">
    <property type="entry name" value="Glycosyl_Trfase_fam3"/>
</dbReference>
<sequence>MVCDRYLVFGVEVQRLVSAPTQYLTSEKLSIGKTKFKAFDLGGIRLLADFGQIFYCGISKGNDKACSFERLRAWMAQLTLLELVVARANHDKHFNRGFNTCCSLWCKSCKVDFGIPRCTIDDLRGGDPEYNAEALKRVLSGEKGSMADAFQQLFLVSGRVNTLAEGVSLARETQLSGKAIKTAINAYLSRIFKGTAQHSGGPDPNLEPTILWPRRSQAGQPPHSSFPKRFYMASAFLGSLGRVATELSSPISMKTLLADGFMYGARHCSHCEAVTLCT</sequence>
<dbReference type="EMBL" id="JAGGNH010000131">
    <property type="protein sequence ID" value="KAJ0959932.1"/>
    <property type="molecule type" value="Genomic_DNA"/>
</dbReference>
<dbReference type="Pfam" id="PF00591">
    <property type="entry name" value="Glycos_transf_3"/>
    <property type="match status" value="1"/>
</dbReference>
<name>A0A9D5BSH1_9LILI</name>
<keyword evidence="2" id="KW-0808">Transferase</keyword>
<dbReference type="GO" id="GO:0000162">
    <property type="term" value="P:L-tryptophan biosynthetic process"/>
    <property type="evidence" value="ECO:0007669"/>
    <property type="project" value="InterPro"/>
</dbReference>
<dbReference type="GO" id="GO:0005829">
    <property type="term" value="C:cytosol"/>
    <property type="evidence" value="ECO:0007669"/>
    <property type="project" value="TreeGrafter"/>
</dbReference>
<dbReference type="PANTHER" id="PTHR43285">
    <property type="entry name" value="ANTHRANILATE PHOSPHORIBOSYLTRANSFERASE"/>
    <property type="match status" value="1"/>
</dbReference>
<feature type="domain" description="Glycosyl transferase family 3" evidence="3">
    <location>
        <begin position="111"/>
        <end position="179"/>
    </location>
</feature>
<dbReference type="Proteomes" id="UP001085076">
    <property type="component" value="Unassembled WGS sequence"/>
</dbReference>
<gene>
    <name evidence="4" type="ORF">J5N97_000309</name>
</gene>
<reference evidence="4 5" key="1">
    <citation type="journal article" date="2022" name="Hortic Res">
        <title>The genome of Dioscorea zingiberensis sheds light on the biosynthesis, origin and evolution of the medicinally important diosgenin saponins.</title>
        <authorList>
            <person name="Li Y."/>
            <person name="Tan C."/>
            <person name="Li Z."/>
            <person name="Guo J."/>
            <person name="Li S."/>
            <person name="Chen X."/>
            <person name="Wang C."/>
            <person name="Dai X."/>
            <person name="Yang H."/>
            <person name="Song W."/>
            <person name="Hou L."/>
            <person name="Xu J."/>
            <person name="Tong Z."/>
            <person name="Xu A."/>
            <person name="Yuan X."/>
            <person name="Wang W."/>
            <person name="Yang Q."/>
            <person name="Chen L."/>
            <person name="Sun Z."/>
            <person name="Wang K."/>
            <person name="Pan B."/>
            <person name="Chen J."/>
            <person name="Bao Y."/>
            <person name="Liu F."/>
            <person name="Qi X."/>
            <person name="Gang D.R."/>
            <person name="Wen J."/>
            <person name="Li J."/>
        </authorList>
    </citation>
    <scope>NUCLEOTIDE SEQUENCE [LARGE SCALE GENOMIC DNA]</scope>
    <source>
        <strain evidence="4">Dzin_1.0</strain>
    </source>
</reference>
<evidence type="ECO:0000256" key="2">
    <source>
        <dbReference type="ARBA" id="ARBA00022679"/>
    </source>
</evidence>
<keyword evidence="1" id="KW-0328">Glycosyltransferase</keyword>
<proteinExistence type="predicted"/>
<evidence type="ECO:0000259" key="3">
    <source>
        <dbReference type="Pfam" id="PF00591"/>
    </source>
</evidence>
<dbReference type="GO" id="GO:0004048">
    <property type="term" value="F:anthranilate phosphoribosyltransferase activity"/>
    <property type="evidence" value="ECO:0007669"/>
    <property type="project" value="InterPro"/>
</dbReference>
<dbReference type="InterPro" id="IPR005940">
    <property type="entry name" value="Anthranilate_Pribosyl_Tfrase"/>
</dbReference>
<dbReference type="Gene3D" id="3.40.1030.10">
    <property type="entry name" value="Nucleoside phosphorylase/phosphoribosyltransferase catalytic domain"/>
    <property type="match status" value="1"/>
</dbReference>
<comment type="caution">
    <text evidence="4">The sequence shown here is derived from an EMBL/GenBank/DDBJ whole genome shotgun (WGS) entry which is preliminary data.</text>
</comment>
<accession>A0A9D5BSH1</accession>
<dbReference type="InterPro" id="IPR035902">
    <property type="entry name" value="Nuc_phospho_transferase"/>
</dbReference>
<evidence type="ECO:0000313" key="5">
    <source>
        <dbReference type="Proteomes" id="UP001085076"/>
    </source>
</evidence>
<keyword evidence="5" id="KW-1185">Reference proteome</keyword>
<dbReference type="OrthoDB" id="1737137at2759"/>
<dbReference type="PANTHER" id="PTHR43285:SF2">
    <property type="entry name" value="ANTHRANILATE PHOSPHORIBOSYLTRANSFERASE"/>
    <property type="match status" value="1"/>
</dbReference>
<dbReference type="AlphaFoldDB" id="A0A9D5BSH1"/>
<evidence type="ECO:0000256" key="1">
    <source>
        <dbReference type="ARBA" id="ARBA00022676"/>
    </source>
</evidence>
<protein>
    <recommendedName>
        <fullName evidence="3">Glycosyl transferase family 3 domain-containing protein</fullName>
    </recommendedName>
</protein>
<dbReference type="SUPFAM" id="SSF52418">
    <property type="entry name" value="Nucleoside phosphorylase/phosphoribosyltransferase catalytic domain"/>
    <property type="match status" value="1"/>
</dbReference>
<organism evidence="4 5">
    <name type="scientific">Dioscorea zingiberensis</name>
    <dbReference type="NCBI Taxonomy" id="325984"/>
    <lineage>
        <taxon>Eukaryota</taxon>
        <taxon>Viridiplantae</taxon>
        <taxon>Streptophyta</taxon>
        <taxon>Embryophyta</taxon>
        <taxon>Tracheophyta</taxon>
        <taxon>Spermatophyta</taxon>
        <taxon>Magnoliopsida</taxon>
        <taxon>Liliopsida</taxon>
        <taxon>Dioscoreales</taxon>
        <taxon>Dioscoreaceae</taxon>
        <taxon>Dioscorea</taxon>
    </lineage>
</organism>
<evidence type="ECO:0000313" key="4">
    <source>
        <dbReference type="EMBL" id="KAJ0959932.1"/>
    </source>
</evidence>